<feature type="compositionally biased region" description="Basic residues" evidence="1">
    <location>
        <begin position="55"/>
        <end position="64"/>
    </location>
</feature>
<feature type="transmembrane region" description="Helical" evidence="2">
    <location>
        <begin position="297"/>
        <end position="315"/>
    </location>
</feature>
<sequence>MARASNSKHGPILQTCVNCRPVTSVTLHGISARKHKVKPEKSSRGIVKLSSRKWPTKPTIKRKQPIPPQPTKSKCKETDVCSSKTLQSDDDMFAQYPSTSRVFQPTIFDCFPQSSRSLDNSRKSELATESYVDTRPLHNFSDSQDDHMWTNPKDGRKTVCAEKQMELDMAMLQQYGFESCFVDVKLTSDAKKIWSLYLIFLAAMLQKKFWACSCYKLMFALGVYDVCATFIGGTFCGILSIRGDVFCTNPTFVYLVGCLQASLWSGACITGLILLVNRVLDLANEAAASYFFAGSRTYIWFIFPFASFLYMWFYTTPFLFNAILDAAFLNPFSGISEIQIDILQYDNFYCRIHNYIIAAIYPFIYLVICVILWKKSKRGAIGSKQKQSEVTMKAKKQN</sequence>
<organism evidence="3 4">
    <name type="scientific">Ditylenchus destructor</name>
    <dbReference type="NCBI Taxonomy" id="166010"/>
    <lineage>
        <taxon>Eukaryota</taxon>
        <taxon>Metazoa</taxon>
        <taxon>Ecdysozoa</taxon>
        <taxon>Nematoda</taxon>
        <taxon>Chromadorea</taxon>
        <taxon>Rhabditida</taxon>
        <taxon>Tylenchina</taxon>
        <taxon>Tylenchomorpha</taxon>
        <taxon>Sphaerularioidea</taxon>
        <taxon>Anguinidae</taxon>
        <taxon>Anguininae</taxon>
        <taxon>Ditylenchus</taxon>
    </lineage>
</organism>
<keyword evidence="2" id="KW-0812">Transmembrane</keyword>
<evidence type="ECO:0000313" key="4">
    <source>
        <dbReference type="Proteomes" id="UP001201812"/>
    </source>
</evidence>
<dbReference type="EMBL" id="JAKKPZ010000059">
    <property type="protein sequence ID" value="KAI1705198.1"/>
    <property type="molecule type" value="Genomic_DNA"/>
</dbReference>
<dbReference type="PANTHER" id="PTHR23021">
    <property type="entry name" value="SERPENTINE RECEPTOR, CLASS T"/>
    <property type="match status" value="1"/>
</dbReference>
<dbReference type="Proteomes" id="UP001201812">
    <property type="component" value="Unassembled WGS sequence"/>
</dbReference>
<feature type="transmembrane region" description="Helical" evidence="2">
    <location>
        <begin position="217"/>
        <end position="240"/>
    </location>
</feature>
<evidence type="ECO:0000256" key="2">
    <source>
        <dbReference type="SAM" id="Phobius"/>
    </source>
</evidence>
<dbReference type="PANTHER" id="PTHR23021:SF11">
    <property type="entry name" value="SERPENTINE RECEPTOR, CLASS T"/>
    <property type="match status" value="1"/>
</dbReference>
<evidence type="ECO:0000313" key="3">
    <source>
        <dbReference type="EMBL" id="KAI1705198.1"/>
    </source>
</evidence>
<accession>A0AAD4MTD6</accession>
<feature type="region of interest" description="Disordered" evidence="1">
    <location>
        <begin position="55"/>
        <end position="77"/>
    </location>
</feature>
<dbReference type="SUPFAM" id="SSF81321">
    <property type="entry name" value="Family A G protein-coupled receptor-like"/>
    <property type="match status" value="1"/>
</dbReference>
<name>A0AAD4MTD6_9BILA</name>
<dbReference type="Pfam" id="PF10321">
    <property type="entry name" value="7TM_GPCR_Srt"/>
    <property type="match status" value="1"/>
</dbReference>
<feature type="transmembrane region" description="Helical" evidence="2">
    <location>
        <begin position="252"/>
        <end position="276"/>
    </location>
</feature>
<dbReference type="AlphaFoldDB" id="A0AAD4MTD6"/>
<comment type="caution">
    <text evidence="3">The sequence shown here is derived from an EMBL/GenBank/DDBJ whole genome shotgun (WGS) entry which is preliminary data.</text>
</comment>
<dbReference type="InterPro" id="IPR019425">
    <property type="entry name" value="7TM_GPCR_serpentine_rcpt_Srt"/>
</dbReference>
<reference evidence="3" key="1">
    <citation type="submission" date="2022-01" db="EMBL/GenBank/DDBJ databases">
        <title>Genome Sequence Resource for Two Populations of Ditylenchus destructor, the Migratory Endoparasitic Phytonematode.</title>
        <authorList>
            <person name="Zhang H."/>
            <person name="Lin R."/>
            <person name="Xie B."/>
        </authorList>
    </citation>
    <scope>NUCLEOTIDE SEQUENCE</scope>
    <source>
        <strain evidence="3">BazhouSP</strain>
    </source>
</reference>
<gene>
    <name evidence="3" type="ORF">DdX_13803</name>
</gene>
<evidence type="ECO:0000256" key="1">
    <source>
        <dbReference type="SAM" id="MobiDB-lite"/>
    </source>
</evidence>
<keyword evidence="2" id="KW-0472">Membrane</keyword>
<keyword evidence="4" id="KW-1185">Reference proteome</keyword>
<protein>
    <submittedName>
        <fullName evidence="3">Serpentine type 7TM GPCR chemoreceptor srt domain-containing protein</fullName>
    </submittedName>
</protein>
<keyword evidence="2" id="KW-1133">Transmembrane helix</keyword>
<proteinExistence type="predicted"/>
<feature type="transmembrane region" description="Helical" evidence="2">
    <location>
        <begin position="352"/>
        <end position="373"/>
    </location>
</feature>